<feature type="binding site" description="covalent" evidence="7">
    <location>
        <position position="138"/>
    </location>
    <ligand>
        <name>heme c</name>
        <dbReference type="ChEBI" id="CHEBI:61717"/>
    </ligand>
</feature>
<dbReference type="SUPFAM" id="SSF47175">
    <property type="entry name" value="Cytochromes"/>
    <property type="match status" value="1"/>
</dbReference>
<comment type="caution">
    <text evidence="9">The sequence shown here is derived from an EMBL/GenBank/DDBJ whole genome shotgun (WGS) entry which is preliminary data.</text>
</comment>
<evidence type="ECO:0000256" key="2">
    <source>
        <dbReference type="ARBA" id="ARBA00022617"/>
    </source>
</evidence>
<dbReference type="GO" id="GO:0022900">
    <property type="term" value="P:electron transport chain"/>
    <property type="evidence" value="ECO:0007669"/>
    <property type="project" value="InterPro"/>
</dbReference>
<evidence type="ECO:0000256" key="3">
    <source>
        <dbReference type="ARBA" id="ARBA00022723"/>
    </source>
</evidence>
<dbReference type="Proteomes" id="UP000035909">
    <property type="component" value="Unassembled WGS sequence"/>
</dbReference>
<feature type="binding site" description="axial binding residue" evidence="6">
    <location>
        <position position="142"/>
    </location>
    <ligand>
        <name>heme c</name>
        <dbReference type="ChEBI" id="CHEBI:61717"/>
    </ligand>
    <ligandPart>
        <name>Fe</name>
        <dbReference type="ChEBI" id="CHEBI:18248"/>
    </ligandPart>
</feature>
<keyword evidence="4" id="KW-0249">Electron transport</keyword>
<evidence type="ECO:0000256" key="1">
    <source>
        <dbReference type="ARBA" id="ARBA00022448"/>
    </source>
</evidence>
<sequence length="148" mass="16551">MKKIMIAGCMFLAAGAVASPFEKPAEAIKYRQSAFTLIAANFGDMAAMVKGSKEWDQKLFSQRAQFVSQLTYMPEEGFKYEGSDKGETKARPEIWSDWNGFSAKLTTFQQDMANLANVARDGDEKATKRAFAQAAKNCKSCHSDYKYR</sequence>
<feature type="chain" id="PRO_5005253880" evidence="8">
    <location>
        <begin position="19"/>
        <end position="148"/>
    </location>
</feature>
<keyword evidence="3 6" id="KW-0479">Metal-binding</keyword>
<feature type="signal peptide" evidence="8">
    <location>
        <begin position="1"/>
        <end position="18"/>
    </location>
</feature>
<dbReference type="RefSeq" id="WP_047885964.1">
    <property type="nucleotide sequence ID" value="NZ_CP071326.1"/>
</dbReference>
<dbReference type="InterPro" id="IPR002321">
    <property type="entry name" value="Cyt_c_II"/>
</dbReference>
<dbReference type="STRING" id="320778.ABT57_14705"/>
<evidence type="ECO:0000313" key="9">
    <source>
        <dbReference type="EMBL" id="KLV08072.1"/>
    </source>
</evidence>
<evidence type="ECO:0000256" key="4">
    <source>
        <dbReference type="ARBA" id="ARBA00022982"/>
    </source>
</evidence>
<dbReference type="EMBL" id="LDOU01000015">
    <property type="protein sequence ID" value="KLV08072.1"/>
    <property type="molecule type" value="Genomic_DNA"/>
</dbReference>
<reference evidence="9 10" key="1">
    <citation type="submission" date="2015-05" db="EMBL/GenBank/DDBJ databases">
        <title>Photobacterium galathea sp. nov.</title>
        <authorList>
            <person name="Machado H."/>
            <person name="Gram L."/>
        </authorList>
    </citation>
    <scope>NUCLEOTIDE SEQUENCE [LARGE SCALE GENOMIC DNA]</scope>
    <source>
        <strain evidence="9 10">DSM 22954</strain>
    </source>
</reference>
<proteinExistence type="predicted"/>
<evidence type="ECO:0000256" key="7">
    <source>
        <dbReference type="PIRSR" id="PIRSR000027-2"/>
    </source>
</evidence>
<evidence type="ECO:0000256" key="8">
    <source>
        <dbReference type="SAM" id="SignalP"/>
    </source>
</evidence>
<dbReference type="AlphaFoldDB" id="A0A0J1K0S9"/>
<dbReference type="Pfam" id="PF01322">
    <property type="entry name" value="Cytochrom_C_2"/>
    <property type="match status" value="1"/>
</dbReference>
<name>A0A0J1K0S9_9GAMM</name>
<dbReference type="GO" id="GO:0005506">
    <property type="term" value="F:iron ion binding"/>
    <property type="evidence" value="ECO:0007669"/>
    <property type="project" value="InterPro"/>
</dbReference>
<accession>A0A0J1K0S9</accession>
<dbReference type="Gene3D" id="1.20.120.10">
    <property type="entry name" value="Cytochrome c/b562"/>
    <property type="match status" value="1"/>
</dbReference>
<dbReference type="PATRIC" id="fig|320778.3.peg.3198"/>
<dbReference type="GO" id="GO:0042597">
    <property type="term" value="C:periplasmic space"/>
    <property type="evidence" value="ECO:0007669"/>
    <property type="project" value="InterPro"/>
</dbReference>
<keyword evidence="8" id="KW-0732">Signal</keyword>
<dbReference type="GO" id="GO:0020037">
    <property type="term" value="F:heme binding"/>
    <property type="evidence" value="ECO:0007669"/>
    <property type="project" value="InterPro"/>
</dbReference>
<keyword evidence="10" id="KW-1185">Reference proteome</keyword>
<dbReference type="InterPro" id="IPR010980">
    <property type="entry name" value="Cyt_c/b562"/>
</dbReference>
<keyword evidence="1" id="KW-0813">Transport</keyword>
<keyword evidence="2 7" id="KW-0349">Heme</keyword>
<comment type="PTM">
    <text evidence="7">Binds 1 heme group per subunit.</text>
</comment>
<dbReference type="GO" id="GO:0009055">
    <property type="term" value="F:electron transfer activity"/>
    <property type="evidence" value="ECO:0007669"/>
    <property type="project" value="InterPro"/>
</dbReference>
<dbReference type="OrthoDB" id="5520910at2"/>
<dbReference type="PROSITE" id="PS51009">
    <property type="entry name" value="CYTCII"/>
    <property type="match status" value="1"/>
</dbReference>
<evidence type="ECO:0000313" key="10">
    <source>
        <dbReference type="Proteomes" id="UP000035909"/>
    </source>
</evidence>
<evidence type="ECO:0000256" key="6">
    <source>
        <dbReference type="PIRSR" id="PIRSR000027-1"/>
    </source>
</evidence>
<dbReference type="PIRSF" id="PIRSF000027">
    <property type="entry name" value="Cytc_c_prime"/>
    <property type="match status" value="1"/>
</dbReference>
<protein>
    <submittedName>
        <fullName evidence="9">Cytochrome C</fullName>
    </submittedName>
</protein>
<organism evidence="9 10">
    <name type="scientific">Photobacterium ganghwense</name>
    <dbReference type="NCBI Taxonomy" id="320778"/>
    <lineage>
        <taxon>Bacteria</taxon>
        <taxon>Pseudomonadati</taxon>
        <taxon>Pseudomonadota</taxon>
        <taxon>Gammaproteobacteria</taxon>
        <taxon>Vibrionales</taxon>
        <taxon>Vibrionaceae</taxon>
        <taxon>Photobacterium</taxon>
    </lineage>
</organism>
<evidence type="ECO:0000256" key="5">
    <source>
        <dbReference type="ARBA" id="ARBA00023004"/>
    </source>
</evidence>
<dbReference type="InterPro" id="IPR012127">
    <property type="entry name" value="Cyt_c_prime"/>
</dbReference>
<keyword evidence="5 6" id="KW-0408">Iron</keyword>
<feature type="binding site" description="covalent" evidence="7">
    <location>
        <position position="141"/>
    </location>
    <ligand>
        <name>heme c</name>
        <dbReference type="ChEBI" id="CHEBI:61717"/>
    </ligand>
</feature>
<gene>
    <name evidence="9" type="ORF">ABT57_14705</name>
</gene>